<dbReference type="InterPro" id="IPR002742">
    <property type="entry name" value="Desulfoferrodoxin_Fe-bd_dom"/>
</dbReference>
<keyword evidence="5" id="KW-0408">Iron</keyword>
<dbReference type="RefSeq" id="WP_092478686.1">
    <property type="nucleotide sequence ID" value="NZ_FOHN01000026.1"/>
</dbReference>
<dbReference type="Pfam" id="PF01880">
    <property type="entry name" value="Desulfoferrodox"/>
    <property type="match status" value="1"/>
</dbReference>
<dbReference type="Gene3D" id="2.60.40.730">
    <property type="entry name" value="SOR catalytic domain"/>
    <property type="match status" value="1"/>
</dbReference>
<evidence type="ECO:0000259" key="6">
    <source>
        <dbReference type="Pfam" id="PF01880"/>
    </source>
</evidence>
<keyword evidence="3" id="KW-0479">Metal-binding</keyword>
<name>A0A1I0EYM5_9FIRM</name>
<dbReference type="SUPFAM" id="SSF49367">
    <property type="entry name" value="Superoxide reductase-like"/>
    <property type="match status" value="1"/>
</dbReference>
<keyword evidence="8" id="KW-1185">Reference proteome</keyword>
<dbReference type="PANTHER" id="PTHR36541">
    <property type="entry name" value="SUPEROXIDE REDUCTASE-RELATED"/>
    <property type="match status" value="1"/>
</dbReference>
<evidence type="ECO:0000256" key="3">
    <source>
        <dbReference type="ARBA" id="ARBA00022723"/>
    </source>
</evidence>
<evidence type="ECO:0000313" key="8">
    <source>
        <dbReference type="Proteomes" id="UP000199800"/>
    </source>
</evidence>
<proteinExistence type="inferred from homology"/>
<dbReference type="PANTHER" id="PTHR36541:SF1">
    <property type="entry name" value="SUPEROXIDE REDUCTASE-RELATED"/>
    <property type="match status" value="1"/>
</dbReference>
<keyword evidence="4" id="KW-0249">Electron transport</keyword>
<dbReference type="GO" id="GO:0005506">
    <property type="term" value="F:iron ion binding"/>
    <property type="evidence" value="ECO:0007669"/>
    <property type="project" value="InterPro"/>
</dbReference>
<evidence type="ECO:0000256" key="1">
    <source>
        <dbReference type="ARBA" id="ARBA00005941"/>
    </source>
</evidence>
<dbReference type="Proteomes" id="UP000199800">
    <property type="component" value="Unassembled WGS sequence"/>
</dbReference>
<comment type="similarity">
    <text evidence="1">Belongs to the desulfoferrodoxin family.</text>
</comment>
<protein>
    <submittedName>
        <fullName evidence="7">Superoxide reductase</fullName>
    </submittedName>
</protein>
<gene>
    <name evidence="7" type="ORF">SAMN04487772_12637</name>
</gene>
<sequence length="125" mass="13846">MIKFFKCSNNGLVIPITHVFTNEDSLQDVKEITPNSVDAAAEKHMPVVTINGNTVTVNVGSVTHPMTEEHLITTVVLETQNGAQYRYLAHDNDPIVHFSLHSSDKPVAAYAYCNLHGLWKVDIES</sequence>
<evidence type="ECO:0000256" key="4">
    <source>
        <dbReference type="ARBA" id="ARBA00022982"/>
    </source>
</evidence>
<reference evidence="7 8" key="1">
    <citation type="submission" date="2016-10" db="EMBL/GenBank/DDBJ databases">
        <authorList>
            <person name="de Groot N.N."/>
        </authorList>
    </citation>
    <scope>NUCLEOTIDE SEQUENCE [LARGE SCALE GENOMIC DNA]</scope>
    <source>
        <strain evidence="7 8">DSM 1801</strain>
    </source>
</reference>
<dbReference type="STRING" id="29364.SAMN04487772_12637"/>
<dbReference type="InterPro" id="IPR036073">
    <property type="entry name" value="Desulfoferrodoxin_Fe-bd_dom_sf"/>
</dbReference>
<dbReference type="GO" id="GO:0016491">
    <property type="term" value="F:oxidoreductase activity"/>
    <property type="evidence" value="ECO:0007669"/>
    <property type="project" value="InterPro"/>
</dbReference>
<organism evidence="7 8">
    <name type="scientific">[Clostridium] polysaccharolyticum</name>
    <dbReference type="NCBI Taxonomy" id="29364"/>
    <lineage>
        <taxon>Bacteria</taxon>
        <taxon>Bacillati</taxon>
        <taxon>Bacillota</taxon>
        <taxon>Clostridia</taxon>
        <taxon>Lachnospirales</taxon>
        <taxon>Lachnospiraceae</taxon>
    </lineage>
</organism>
<evidence type="ECO:0000256" key="5">
    <source>
        <dbReference type="ARBA" id="ARBA00023004"/>
    </source>
</evidence>
<dbReference type="OrthoDB" id="9814936at2"/>
<keyword evidence="2" id="KW-0813">Transport</keyword>
<feature type="domain" description="Desulfoferrodoxin ferrous iron-binding" evidence="6">
    <location>
        <begin position="37"/>
        <end position="121"/>
    </location>
</feature>
<dbReference type="InterPro" id="IPR051233">
    <property type="entry name" value="Desulfoferrodoxin_SOR"/>
</dbReference>
<evidence type="ECO:0000256" key="2">
    <source>
        <dbReference type="ARBA" id="ARBA00022448"/>
    </source>
</evidence>
<accession>A0A1I0EYM5</accession>
<evidence type="ECO:0000313" key="7">
    <source>
        <dbReference type="EMBL" id="SET50759.1"/>
    </source>
</evidence>
<dbReference type="EMBL" id="FOHN01000026">
    <property type="protein sequence ID" value="SET50759.1"/>
    <property type="molecule type" value="Genomic_DNA"/>
</dbReference>
<dbReference type="AlphaFoldDB" id="A0A1I0EYM5"/>